<dbReference type="PROSITE" id="PS51892">
    <property type="entry name" value="SUBTILASE"/>
    <property type="match status" value="1"/>
</dbReference>
<dbReference type="EMBL" id="BRXU01000021">
    <property type="protein sequence ID" value="GLC58132.1"/>
    <property type="molecule type" value="Genomic_DNA"/>
</dbReference>
<dbReference type="InterPro" id="IPR022398">
    <property type="entry name" value="Peptidase_S8_His-AS"/>
</dbReference>
<dbReference type="Proteomes" id="UP001165080">
    <property type="component" value="Unassembled WGS sequence"/>
</dbReference>
<dbReference type="OrthoDB" id="545034at2759"/>
<feature type="compositionally biased region" description="Pro residues" evidence="6">
    <location>
        <begin position="357"/>
        <end position="368"/>
    </location>
</feature>
<dbReference type="InterPro" id="IPR051048">
    <property type="entry name" value="Peptidase_S8/S53_subtilisin"/>
</dbReference>
<dbReference type="PROSITE" id="PS00136">
    <property type="entry name" value="SUBTILASE_ASP"/>
    <property type="match status" value="1"/>
</dbReference>
<dbReference type="CDD" id="cd07473">
    <property type="entry name" value="Peptidases_S8_Subtilisin_like"/>
    <property type="match status" value="1"/>
</dbReference>
<organism evidence="8 9">
    <name type="scientific">Pleodorina starrii</name>
    <dbReference type="NCBI Taxonomy" id="330485"/>
    <lineage>
        <taxon>Eukaryota</taxon>
        <taxon>Viridiplantae</taxon>
        <taxon>Chlorophyta</taxon>
        <taxon>core chlorophytes</taxon>
        <taxon>Chlorophyceae</taxon>
        <taxon>CS clade</taxon>
        <taxon>Chlamydomonadales</taxon>
        <taxon>Volvocaceae</taxon>
        <taxon>Pleodorina</taxon>
    </lineage>
</organism>
<dbReference type="GO" id="GO:0004252">
    <property type="term" value="F:serine-type endopeptidase activity"/>
    <property type="evidence" value="ECO:0007669"/>
    <property type="project" value="UniProtKB-UniRule"/>
</dbReference>
<protein>
    <recommendedName>
        <fullName evidence="7">Peptidase S8/S53 domain-containing protein</fullName>
    </recommendedName>
</protein>
<evidence type="ECO:0000256" key="1">
    <source>
        <dbReference type="ARBA" id="ARBA00011073"/>
    </source>
</evidence>
<dbReference type="InterPro" id="IPR036852">
    <property type="entry name" value="Peptidase_S8/S53_dom_sf"/>
</dbReference>
<evidence type="ECO:0000256" key="5">
    <source>
        <dbReference type="PROSITE-ProRule" id="PRU01240"/>
    </source>
</evidence>
<dbReference type="PANTHER" id="PTHR43399">
    <property type="entry name" value="SUBTILISIN-RELATED"/>
    <property type="match status" value="1"/>
</dbReference>
<evidence type="ECO:0000259" key="7">
    <source>
        <dbReference type="Pfam" id="PF00082"/>
    </source>
</evidence>
<feature type="compositionally biased region" description="Pro residues" evidence="6">
    <location>
        <begin position="384"/>
        <end position="397"/>
    </location>
</feature>
<evidence type="ECO:0000313" key="9">
    <source>
        <dbReference type="Proteomes" id="UP001165080"/>
    </source>
</evidence>
<keyword evidence="4 5" id="KW-0720">Serine protease</keyword>
<accession>A0A9W6BUP5</accession>
<sequence length="1316" mass="139955">MQPPGPDQGGDGQNNPLYTKPPHGTVHAVIGDVSTPAAGDAAAGSQEAANMGQAKYGTLVSQPSTRSTKGVDDGGAKKSGFVGWVTAHPFLFTGLVVLGVLSILTVIIVPSAYCSTVGCGNKKSHQSEEASSSLRLMVRFNQADASVAKLLPLLSKYFNTTKLGTSGLEVLQFIDTKILTEVKSLLRDEYKAILDLLVDDFVVSTGITINDGNFTATPAPNMPPSPQVPFPPSSPPANASNDTSGPAPAPGPAPSSSRRSAQAVYDDNKADPLENDMWHLRAVNAAGAWATTRGVPEVIVAVLDTGIDIDHPDLKDNIWINKGEIPDNGIDDDRNGFIDDVYGYDFAGPCTVDWRGTPPPPPPGPGRPPGARWGRSLQQWRQSPPSPPRPPSPPPRPFNANPVDQQWSPDGRCGSDSDPRPDWPNDKGHGTHVAGIIAAIRGNGIGGSGIAPRVKIMALKISDPWGNMYGSNIMAAYDYALKMGAHIVSCSFGPKTPNFTPTEFHKTQHAEQERLYTRVIQPLNDKGVLVVAAAGNEYSNLDGLRSVGTTYLPCTVDLPNVLCVAATDNTSGLWREEQFNRVVGTNYGQLTVDFAAPGSRILSTVPMTGPYSSSSGYDLKTGSSMATPLVSGAAALVLSVLGSQSGNYFQAARTKSIILETGDTQPDLAVITGRSLNAARAVQTARSFGNTGSFLLVPMPVDVGAKSGALMRILTESYFRLSPVAASSLAADVARAPNTSSLVLNTLGMTPFAVGARPSNSSLRNFKHTGADVLVAVRGQLNLPSRGVYGLRIATSAPHARIAVTVGQRRLSFNATRVAGVMEALLQVDIAPGWYDFEVLFADPSDSIDLTWSLPTSRTTWGLLPDGWLVSGTMSYPTPITYMPRDMPKAGSVPASEVPSAIGGYHILWRPMPGRNSTPDSGAPINNLADPAGAVVFSSSFLSGLTLMSHFTYSTYLDELNFNTNISFVNALAGGSGPAVDRAAVAAAASGPIYGFATTFIQSTVDGPLSVAFRVSCTQCQLYLDGVLFHETSDANYVPGSANPPATTTRITPCVILDPVTNPNTTGVNRARHHLQIRFATRTRVANAGFVLQQTACTNPLPNTFQPVRPIMAPAPWYKASAAPSTALNGSINCEMWDYDAVGPSGWLQLGNIPRPEDVSPVARIRMPNPKASNYPCEPWGSFCPTGRNFSVMVKDIHPVNTLPNYLYARCWTWTNRGLKDGLVTVFAAETLPTVVYLGDQQVFRSLGPGDNTPYSSLSRAPNSTYLAGQYRQLLAVEWHGITPFTRLSITEGRTDIPYDEPAALVLDSSFNAPVP</sequence>
<name>A0A9W6BUP5_9CHLO</name>
<gene>
    <name evidence="8" type="primary">PLEST007613</name>
    <name evidence="8" type="ORF">PLESTB_001321700</name>
</gene>
<evidence type="ECO:0000256" key="2">
    <source>
        <dbReference type="ARBA" id="ARBA00022670"/>
    </source>
</evidence>
<feature type="active site" description="Charge relay system" evidence="5">
    <location>
        <position position="429"/>
    </location>
</feature>
<feature type="region of interest" description="Disordered" evidence="6">
    <location>
        <begin position="1"/>
        <end position="28"/>
    </location>
</feature>
<dbReference type="PROSITE" id="PS00137">
    <property type="entry name" value="SUBTILASE_HIS"/>
    <property type="match status" value="1"/>
</dbReference>
<reference evidence="8 9" key="1">
    <citation type="journal article" date="2023" name="Commun. Biol.">
        <title>Reorganization of the ancestral sex-determining regions during the evolution of trioecy in Pleodorina starrii.</title>
        <authorList>
            <person name="Takahashi K."/>
            <person name="Suzuki S."/>
            <person name="Kawai-Toyooka H."/>
            <person name="Yamamoto K."/>
            <person name="Hamaji T."/>
            <person name="Ootsuki R."/>
            <person name="Yamaguchi H."/>
            <person name="Kawachi M."/>
            <person name="Higashiyama T."/>
            <person name="Nozaki H."/>
        </authorList>
    </citation>
    <scope>NUCLEOTIDE SEQUENCE [LARGE SCALE GENOMIC DNA]</scope>
    <source>
        <strain evidence="8 9">NIES-4479</strain>
    </source>
</reference>
<feature type="active site" description="Charge relay system" evidence="5">
    <location>
        <position position="624"/>
    </location>
</feature>
<proteinExistence type="inferred from homology"/>
<feature type="compositionally biased region" description="Low complexity" evidence="6">
    <location>
        <begin position="254"/>
        <end position="263"/>
    </location>
</feature>
<evidence type="ECO:0000256" key="3">
    <source>
        <dbReference type="ARBA" id="ARBA00022801"/>
    </source>
</evidence>
<keyword evidence="2 5" id="KW-0645">Protease</keyword>
<evidence type="ECO:0000313" key="8">
    <source>
        <dbReference type="EMBL" id="GLC58132.1"/>
    </source>
</evidence>
<dbReference type="SUPFAM" id="SSF52743">
    <property type="entry name" value="Subtilisin-like"/>
    <property type="match status" value="1"/>
</dbReference>
<keyword evidence="3 5" id="KW-0378">Hydrolase</keyword>
<comment type="similarity">
    <text evidence="1 5">Belongs to the peptidase S8 family.</text>
</comment>
<evidence type="ECO:0000256" key="4">
    <source>
        <dbReference type="ARBA" id="ARBA00022825"/>
    </source>
</evidence>
<dbReference type="InterPro" id="IPR015500">
    <property type="entry name" value="Peptidase_S8_subtilisin-rel"/>
</dbReference>
<dbReference type="InterPro" id="IPR034204">
    <property type="entry name" value="PfSUB1-like_cat_dom"/>
</dbReference>
<keyword evidence="9" id="KW-1185">Reference proteome</keyword>
<evidence type="ECO:0000256" key="6">
    <source>
        <dbReference type="SAM" id="MobiDB-lite"/>
    </source>
</evidence>
<dbReference type="GO" id="GO:0006508">
    <property type="term" value="P:proteolysis"/>
    <property type="evidence" value="ECO:0007669"/>
    <property type="project" value="UniProtKB-KW"/>
</dbReference>
<feature type="region of interest" description="Disordered" evidence="6">
    <location>
        <begin position="215"/>
        <end position="264"/>
    </location>
</feature>
<feature type="compositionally biased region" description="Pro residues" evidence="6">
    <location>
        <begin position="220"/>
        <end position="235"/>
    </location>
</feature>
<dbReference type="InterPro" id="IPR023827">
    <property type="entry name" value="Peptidase_S8_Asp-AS"/>
</dbReference>
<feature type="compositionally biased region" description="Basic and acidic residues" evidence="6">
    <location>
        <begin position="413"/>
        <end position="429"/>
    </location>
</feature>
<feature type="domain" description="Peptidase S8/S53" evidence="7">
    <location>
        <begin position="297"/>
        <end position="662"/>
    </location>
</feature>
<dbReference type="Pfam" id="PF00082">
    <property type="entry name" value="Peptidase_S8"/>
    <property type="match status" value="1"/>
</dbReference>
<dbReference type="InterPro" id="IPR000209">
    <property type="entry name" value="Peptidase_S8/S53_dom"/>
</dbReference>
<feature type="active site" description="Charge relay system" evidence="5">
    <location>
        <position position="304"/>
    </location>
</feature>
<dbReference type="PANTHER" id="PTHR43399:SF4">
    <property type="entry name" value="CELL WALL-ASSOCIATED PROTEASE"/>
    <property type="match status" value="1"/>
</dbReference>
<dbReference type="PRINTS" id="PR00723">
    <property type="entry name" value="SUBTILISIN"/>
</dbReference>
<comment type="caution">
    <text evidence="8">The sequence shown here is derived from an EMBL/GenBank/DDBJ whole genome shotgun (WGS) entry which is preliminary data.</text>
</comment>
<dbReference type="Gene3D" id="3.40.50.200">
    <property type="entry name" value="Peptidase S8/S53 domain"/>
    <property type="match status" value="1"/>
</dbReference>
<feature type="region of interest" description="Disordered" evidence="6">
    <location>
        <begin position="352"/>
        <end position="430"/>
    </location>
</feature>